<name>A0ABM8QTI4_9BACT</name>
<organism evidence="1 2">
    <name type="scientific">Nitrospira defluvii</name>
    <dbReference type="NCBI Taxonomy" id="330214"/>
    <lineage>
        <taxon>Bacteria</taxon>
        <taxon>Pseudomonadati</taxon>
        <taxon>Nitrospirota</taxon>
        <taxon>Nitrospiria</taxon>
        <taxon>Nitrospirales</taxon>
        <taxon>Nitrospiraceae</taxon>
        <taxon>Nitrospira</taxon>
    </lineage>
</organism>
<gene>
    <name evidence="1" type="ORF">NSPZN2_11385</name>
</gene>
<reference evidence="1 2" key="1">
    <citation type="submission" date="2021-02" db="EMBL/GenBank/DDBJ databases">
        <authorList>
            <person name="Han P."/>
        </authorList>
    </citation>
    <scope>NUCLEOTIDE SEQUENCE [LARGE SCALE GENOMIC DNA]</scope>
    <source>
        <strain evidence="1">Candidatus Nitrospira sp. ZN2</strain>
    </source>
</reference>
<protein>
    <submittedName>
        <fullName evidence="1">Uncharacterized protein</fullName>
    </submittedName>
</protein>
<comment type="caution">
    <text evidence="1">The sequence shown here is derived from an EMBL/GenBank/DDBJ whole genome shotgun (WGS) entry which is preliminary data.</text>
</comment>
<keyword evidence="2" id="KW-1185">Reference proteome</keyword>
<dbReference type="EMBL" id="CAJNBJ010000001">
    <property type="protein sequence ID" value="CAE6714557.1"/>
    <property type="molecule type" value="Genomic_DNA"/>
</dbReference>
<proteinExistence type="predicted"/>
<dbReference type="Proteomes" id="UP000675880">
    <property type="component" value="Unassembled WGS sequence"/>
</dbReference>
<evidence type="ECO:0000313" key="2">
    <source>
        <dbReference type="Proteomes" id="UP000675880"/>
    </source>
</evidence>
<sequence length="79" mass="8516">MLTQADRLTQGVEEDLAIRAIAKVQANFRADVARELVVQVGRETFEDFHTIPLTVTLVRGGLASAWICAYAVCHGGASS</sequence>
<evidence type="ECO:0000313" key="1">
    <source>
        <dbReference type="EMBL" id="CAE6714557.1"/>
    </source>
</evidence>
<accession>A0ABM8QTI4</accession>